<evidence type="ECO:0000256" key="1">
    <source>
        <dbReference type="SAM" id="MobiDB-lite"/>
    </source>
</evidence>
<dbReference type="GO" id="GO:0016787">
    <property type="term" value="F:hydrolase activity"/>
    <property type="evidence" value="ECO:0007669"/>
    <property type="project" value="InterPro"/>
</dbReference>
<reference evidence="3 4" key="1">
    <citation type="journal article" date="2010" name="Stand. Genomic Sci.">
        <title>Complete genome sequence of Planctomyces limnophilus type strain (Mu 290).</title>
        <authorList>
            <person name="Labutti K."/>
            <person name="Sikorski J."/>
            <person name="Schneider S."/>
            <person name="Nolan M."/>
            <person name="Lucas S."/>
            <person name="Glavina Del Rio T."/>
            <person name="Tice H."/>
            <person name="Cheng J.F."/>
            <person name="Goodwin L."/>
            <person name="Pitluck S."/>
            <person name="Liolios K."/>
            <person name="Ivanova N."/>
            <person name="Mavromatis K."/>
            <person name="Mikhailova N."/>
            <person name="Pati A."/>
            <person name="Chen A."/>
            <person name="Palaniappan K."/>
            <person name="Land M."/>
            <person name="Hauser L."/>
            <person name="Chang Y.J."/>
            <person name="Jeffries C.D."/>
            <person name="Tindall B.J."/>
            <person name="Rohde M."/>
            <person name="Goker M."/>
            <person name="Woyke T."/>
            <person name="Bristow J."/>
            <person name="Eisen J.A."/>
            <person name="Markowitz V."/>
            <person name="Hugenholtz P."/>
            <person name="Kyrpides N.C."/>
            <person name="Klenk H.P."/>
            <person name="Lapidus A."/>
        </authorList>
    </citation>
    <scope>NUCLEOTIDE SEQUENCE [LARGE SCALE GENOMIC DNA]</scope>
    <source>
        <strain evidence="4">ATCC 43296 / DSM 3776 / IFAM 1008 / 290</strain>
    </source>
</reference>
<dbReference type="PANTHER" id="PTHR43143:SF5">
    <property type="entry name" value="SECRETED PROTEIN"/>
    <property type="match status" value="1"/>
</dbReference>
<dbReference type="KEGG" id="plm:Plim_3973"/>
<dbReference type="Proteomes" id="UP000002220">
    <property type="component" value="Chromosome"/>
</dbReference>
<proteinExistence type="predicted"/>
<dbReference type="Pfam" id="PF00149">
    <property type="entry name" value="Metallophos"/>
    <property type="match status" value="1"/>
</dbReference>
<dbReference type="STRING" id="521674.Plim_3973"/>
<evidence type="ECO:0000313" key="3">
    <source>
        <dbReference type="EMBL" id="ADG69784.1"/>
    </source>
</evidence>
<dbReference type="OrthoDB" id="9772095at2"/>
<dbReference type="eggNOG" id="COG1409">
    <property type="taxonomic scope" value="Bacteria"/>
</dbReference>
<dbReference type="SUPFAM" id="SSF56300">
    <property type="entry name" value="Metallo-dependent phosphatases"/>
    <property type="match status" value="1"/>
</dbReference>
<sequence length="357" mass="39991">MSEISRRTILQLAASGMILPSIQQLAVAVENDPYQDAKLVDGPPAAIQPGSFTIAVLPDTQNYSQKFPETFLAQTRWIVEQKASRNIAAVLHLGDITNTSSKIEWELARAAMQQLDGQVPYFMVPGNHDYSAGGSATDRKTLFSEYFPLASFQDLPTFGGIYDKEPGRMENSYHHFETAGRKFLVLCLEFGPRKDVVRWANEVAKAHPAHEVILITHAYMYYDDTRYDWKNLGTKQNWNPHAYAVAKNTGDDVTDGAELWEQLVSQHENFILTLNGHVLNDGLGRLTSQTPDGRDVHQMLVNYQVRPHGGDGWLRLLEFQTDGTIAVTDYSPVLNKSNHSTQSHFELKGSPVSKKSK</sequence>
<dbReference type="HOGENOM" id="CLU_067033_0_0_0"/>
<dbReference type="Gene3D" id="3.60.21.10">
    <property type="match status" value="1"/>
</dbReference>
<dbReference type="PANTHER" id="PTHR43143">
    <property type="entry name" value="METALLOPHOSPHOESTERASE, CALCINEURIN SUPERFAMILY"/>
    <property type="match status" value="1"/>
</dbReference>
<dbReference type="EMBL" id="CP001744">
    <property type="protein sequence ID" value="ADG69784.1"/>
    <property type="molecule type" value="Genomic_DNA"/>
</dbReference>
<dbReference type="InterPro" id="IPR051918">
    <property type="entry name" value="STPP_CPPED1"/>
</dbReference>
<dbReference type="RefSeq" id="WP_013112215.1">
    <property type="nucleotide sequence ID" value="NC_014148.1"/>
</dbReference>
<dbReference type="InterPro" id="IPR029052">
    <property type="entry name" value="Metallo-depent_PP-like"/>
</dbReference>
<evidence type="ECO:0000259" key="2">
    <source>
        <dbReference type="Pfam" id="PF00149"/>
    </source>
</evidence>
<feature type="domain" description="Calcineurin-like phosphoesterase" evidence="2">
    <location>
        <begin position="53"/>
        <end position="229"/>
    </location>
</feature>
<evidence type="ECO:0000313" key="4">
    <source>
        <dbReference type="Proteomes" id="UP000002220"/>
    </source>
</evidence>
<keyword evidence="4" id="KW-1185">Reference proteome</keyword>
<protein>
    <submittedName>
        <fullName evidence="3">Metallophosphoesterase</fullName>
    </submittedName>
</protein>
<gene>
    <name evidence="3" type="ordered locus">Plim_3973</name>
</gene>
<accession>D5SXZ1</accession>
<dbReference type="AlphaFoldDB" id="D5SXZ1"/>
<name>D5SXZ1_PLAL2</name>
<dbReference type="InterPro" id="IPR004843">
    <property type="entry name" value="Calcineurin-like_PHP"/>
</dbReference>
<organism evidence="3 4">
    <name type="scientific">Planctopirus limnophila (strain ATCC 43296 / DSM 3776 / IFAM 1008 / Mu 290)</name>
    <name type="common">Planctomyces limnophilus</name>
    <dbReference type="NCBI Taxonomy" id="521674"/>
    <lineage>
        <taxon>Bacteria</taxon>
        <taxon>Pseudomonadati</taxon>
        <taxon>Planctomycetota</taxon>
        <taxon>Planctomycetia</taxon>
        <taxon>Planctomycetales</taxon>
        <taxon>Planctomycetaceae</taxon>
        <taxon>Planctopirus</taxon>
    </lineage>
</organism>
<feature type="region of interest" description="Disordered" evidence="1">
    <location>
        <begin position="338"/>
        <end position="357"/>
    </location>
</feature>